<dbReference type="EMBL" id="FMCS01000007">
    <property type="protein sequence ID" value="SCF16157.1"/>
    <property type="molecule type" value="Genomic_DNA"/>
</dbReference>
<dbReference type="Gene3D" id="3.10.520.10">
    <property type="entry name" value="ApbE-like domains"/>
    <property type="match status" value="1"/>
</dbReference>
<dbReference type="Proteomes" id="UP000199629">
    <property type="component" value="Unassembled WGS sequence"/>
</dbReference>
<keyword evidence="2" id="KW-1185">Reference proteome</keyword>
<evidence type="ECO:0000313" key="2">
    <source>
        <dbReference type="Proteomes" id="UP000199629"/>
    </source>
</evidence>
<dbReference type="InterPro" id="IPR003374">
    <property type="entry name" value="ApbE-like_sf"/>
</dbReference>
<dbReference type="AlphaFoldDB" id="A0A1C4Y5Z9"/>
<dbReference type="RefSeq" id="WP_091266184.1">
    <property type="nucleotide sequence ID" value="NZ_FMCS01000007.1"/>
</dbReference>
<proteinExistence type="predicted"/>
<protein>
    <submittedName>
        <fullName evidence="1">ApbE family protein</fullName>
    </submittedName>
</protein>
<organism evidence="1 2">
    <name type="scientific">Micromonospora chaiyaphumensis</name>
    <dbReference type="NCBI Taxonomy" id="307119"/>
    <lineage>
        <taxon>Bacteria</taxon>
        <taxon>Bacillati</taxon>
        <taxon>Actinomycetota</taxon>
        <taxon>Actinomycetes</taxon>
        <taxon>Micromonosporales</taxon>
        <taxon>Micromonosporaceae</taxon>
        <taxon>Micromonospora</taxon>
    </lineage>
</organism>
<sequence length="108" mass="11157">MAVSDRTALPAARRAVARRLAGLRTVDLELARAHRAAGRPVPVGPLLRDLVAVSLGAAEATGGLVDPTVGAARLRRSVIPFPSRLPGGNLPACPSTVVPPAGWPARWC</sequence>
<evidence type="ECO:0000313" key="1">
    <source>
        <dbReference type="EMBL" id="SCF16157.1"/>
    </source>
</evidence>
<reference evidence="2" key="1">
    <citation type="submission" date="2016-06" db="EMBL/GenBank/DDBJ databases">
        <authorList>
            <person name="Varghese N."/>
            <person name="Submissions Spin"/>
        </authorList>
    </citation>
    <scope>NUCLEOTIDE SEQUENCE [LARGE SCALE GENOMIC DNA]</scope>
    <source>
        <strain evidence="2">DSM 45246</strain>
    </source>
</reference>
<gene>
    <name evidence="1" type="ORF">GA0070214_107203</name>
</gene>
<accession>A0A1C4Y5Z9</accession>
<dbReference type="SUPFAM" id="SSF143631">
    <property type="entry name" value="ApbE-like"/>
    <property type="match status" value="1"/>
</dbReference>
<name>A0A1C4Y5Z9_9ACTN</name>